<dbReference type="AlphaFoldDB" id="A0A4Z0GK81"/>
<evidence type="ECO:0000313" key="3">
    <source>
        <dbReference type="Proteomes" id="UP000298347"/>
    </source>
</evidence>
<dbReference type="GO" id="GO:0008757">
    <property type="term" value="F:S-adenosylmethionine-dependent methyltransferase activity"/>
    <property type="evidence" value="ECO:0007669"/>
    <property type="project" value="InterPro"/>
</dbReference>
<dbReference type="SUPFAM" id="SSF53335">
    <property type="entry name" value="S-adenosyl-L-methionine-dependent methyltransferases"/>
    <property type="match status" value="1"/>
</dbReference>
<dbReference type="Gene3D" id="3.40.50.150">
    <property type="entry name" value="Vaccinia Virus protein VP39"/>
    <property type="match status" value="1"/>
</dbReference>
<organism evidence="2 3">
    <name type="scientific">Sporolactobacillus shoreae</name>
    <dbReference type="NCBI Taxonomy" id="1465501"/>
    <lineage>
        <taxon>Bacteria</taxon>
        <taxon>Bacillati</taxon>
        <taxon>Bacillota</taxon>
        <taxon>Bacilli</taxon>
        <taxon>Bacillales</taxon>
        <taxon>Sporolactobacillaceae</taxon>
        <taxon>Sporolactobacillus</taxon>
    </lineage>
</organism>
<comment type="caution">
    <text evidence="2">The sequence shown here is derived from an EMBL/GenBank/DDBJ whole genome shotgun (WGS) entry which is preliminary data.</text>
</comment>
<keyword evidence="2" id="KW-0489">Methyltransferase</keyword>
<protein>
    <submittedName>
        <fullName evidence="2">Class I SAM-dependent methyltransferase</fullName>
    </submittedName>
</protein>
<reference evidence="2 3" key="1">
    <citation type="journal article" date="2015" name="Int. J. Syst. Evol. Microbiol.">
        <title>Sporolactobacillus shoreae sp. nov. and Sporolactobacillus spathodeae sp. nov., two spore-forming lactic acid bacteria isolated from tree barks in Thailand.</title>
        <authorList>
            <person name="Thamacharoensuk T."/>
            <person name="Kitahara M."/>
            <person name="Ohkuma M."/>
            <person name="Thongchul N."/>
            <person name="Tanasupawat S."/>
        </authorList>
    </citation>
    <scope>NUCLEOTIDE SEQUENCE [LARGE SCALE GENOMIC DNA]</scope>
    <source>
        <strain evidence="2 3">BK92</strain>
    </source>
</reference>
<dbReference type="Proteomes" id="UP000298347">
    <property type="component" value="Unassembled WGS sequence"/>
</dbReference>
<evidence type="ECO:0000259" key="1">
    <source>
        <dbReference type="Pfam" id="PF08241"/>
    </source>
</evidence>
<dbReference type="OrthoDB" id="8385759at2"/>
<accession>A0A4Z0GK81</accession>
<dbReference type="CDD" id="cd02440">
    <property type="entry name" value="AdoMet_MTases"/>
    <property type="match status" value="1"/>
</dbReference>
<keyword evidence="3" id="KW-1185">Reference proteome</keyword>
<keyword evidence="2" id="KW-0808">Transferase</keyword>
<sequence length="402" mass="45661">MHENPSRESWQNSLLTAIALIDQAKVPCTVTEEGALILQGVVVPFTKTIRILIQWDALENLHYLFQPYKPTLVTKNQRKASFMLSIDDYKIELIGLFGTVIRTDPDRVPKIIGTETIYVKSVYYFLTHLQKDHPLYQAVKDYLQRLQSSDAAENGKAWNEDAFQAWVRRFGTPEQVAEKIRRDPVGRLAQLAPYFSDVNGKKIMNLLGSHGGKALALSLLGADVSVIDISEENAEYARQTAAALKTHLNYIVSDVLQLPEASRTSDYDLVFMELGILHYFVDLEPLAELIFQLLKPGGKLILQEFHPISTKLVTTRGKKQIVFGNYFDQEIREREVAYGKHLSSESPDETLNYKVFLREWTLGEIVTSFARKELRVEELNEIPNSKISDIGLPKLFTLVCSK</sequence>
<dbReference type="GO" id="GO:0032259">
    <property type="term" value="P:methylation"/>
    <property type="evidence" value="ECO:0007669"/>
    <property type="project" value="UniProtKB-KW"/>
</dbReference>
<name>A0A4Z0GK81_9BACL</name>
<dbReference type="InterPro" id="IPR013216">
    <property type="entry name" value="Methyltransf_11"/>
</dbReference>
<dbReference type="InterPro" id="IPR029063">
    <property type="entry name" value="SAM-dependent_MTases_sf"/>
</dbReference>
<dbReference type="EMBL" id="SRJD01000031">
    <property type="protein sequence ID" value="TGA96083.1"/>
    <property type="molecule type" value="Genomic_DNA"/>
</dbReference>
<gene>
    <name evidence="2" type="ORF">E4665_16785</name>
</gene>
<proteinExistence type="predicted"/>
<dbReference type="Pfam" id="PF08241">
    <property type="entry name" value="Methyltransf_11"/>
    <property type="match status" value="1"/>
</dbReference>
<evidence type="ECO:0000313" key="2">
    <source>
        <dbReference type="EMBL" id="TGA96083.1"/>
    </source>
</evidence>
<dbReference type="RefSeq" id="WP_135349954.1">
    <property type="nucleotide sequence ID" value="NZ_SRJD01000031.1"/>
</dbReference>
<feature type="domain" description="Methyltransferase type 11" evidence="1">
    <location>
        <begin position="211"/>
        <end position="302"/>
    </location>
</feature>